<organism evidence="2 3">
    <name type="scientific">Dehalogenimonas alkenigignens</name>
    <dbReference type="NCBI Taxonomy" id="1217799"/>
    <lineage>
        <taxon>Bacteria</taxon>
        <taxon>Bacillati</taxon>
        <taxon>Chloroflexota</taxon>
        <taxon>Dehalococcoidia</taxon>
        <taxon>Dehalococcoidales</taxon>
        <taxon>Dehalococcoidaceae</taxon>
        <taxon>Dehalogenimonas</taxon>
    </lineage>
</organism>
<keyword evidence="1" id="KW-0812">Transmembrane</keyword>
<feature type="transmembrane region" description="Helical" evidence="1">
    <location>
        <begin position="171"/>
        <end position="193"/>
    </location>
</feature>
<feature type="transmembrane region" description="Helical" evidence="1">
    <location>
        <begin position="88"/>
        <end position="107"/>
    </location>
</feature>
<dbReference type="RefSeq" id="WP_058438383.1">
    <property type="nucleotide sequence ID" value="NZ_KQ758903.1"/>
</dbReference>
<feature type="transmembrane region" description="Helical" evidence="1">
    <location>
        <begin position="199"/>
        <end position="232"/>
    </location>
</feature>
<keyword evidence="3" id="KW-1185">Reference proteome</keyword>
<protein>
    <submittedName>
        <fullName evidence="2">TM2 domain</fullName>
    </submittedName>
</protein>
<evidence type="ECO:0000313" key="2">
    <source>
        <dbReference type="EMBL" id="KTB47666.1"/>
    </source>
</evidence>
<dbReference type="AlphaFoldDB" id="A0A0W0GGI7"/>
<evidence type="ECO:0000256" key="1">
    <source>
        <dbReference type="SAM" id="Phobius"/>
    </source>
</evidence>
<comment type="caution">
    <text evidence="2">The sequence shown here is derived from an EMBL/GenBank/DDBJ whole genome shotgun (WGS) entry which is preliminary data.</text>
</comment>
<accession>A0A0W0GGI7</accession>
<dbReference type="EMBL" id="LFDV01000002">
    <property type="protein sequence ID" value="KTB47666.1"/>
    <property type="molecule type" value="Genomic_DNA"/>
</dbReference>
<gene>
    <name evidence="2" type="ORF">DEALK_05110</name>
</gene>
<proteinExistence type="predicted"/>
<dbReference type="STRING" id="1217799.DEALK_05110"/>
<evidence type="ECO:0000313" key="3">
    <source>
        <dbReference type="Proteomes" id="UP000053947"/>
    </source>
</evidence>
<name>A0A0W0GGI7_9CHLR</name>
<keyword evidence="1" id="KW-0472">Membrane</keyword>
<dbReference type="Proteomes" id="UP000053947">
    <property type="component" value="Unassembled WGS sequence"/>
</dbReference>
<reference evidence="2 3" key="1">
    <citation type="submission" date="2015-06" db="EMBL/GenBank/DDBJ databases">
        <title>Genome sequence of the organohalide-respiring Dehalogenimonas alkenigignens type strain (IP3-3T).</title>
        <authorList>
            <person name="Key T.A."/>
            <person name="Richmond D.P."/>
            <person name="Bowman K.S."/>
            <person name="Cho Y.-J."/>
            <person name="Chun J."/>
            <person name="da Costa M.S."/>
            <person name="Rainey F.A."/>
            <person name="Moe W.M."/>
        </authorList>
    </citation>
    <scope>NUCLEOTIDE SEQUENCE [LARGE SCALE GENOMIC DNA]</scope>
    <source>
        <strain evidence="2 3">IP3-3</strain>
    </source>
</reference>
<feature type="transmembrane region" description="Helical" evidence="1">
    <location>
        <begin position="47"/>
        <end position="68"/>
    </location>
</feature>
<keyword evidence="1" id="KW-1133">Transmembrane helix</keyword>
<sequence length="243" mass="26638">MTEEKVLYDSGAGLKITDERIRIGPESFDWASVKNARITTSRTYDRLTAAGVFLLAASFFVFILMAMMYSVASSDSGQSLTELTPWGYAPVIGFLTGAFLTVIPQVMKHTTAKKTLSLTEFSGKTTVINENLKVPQMTQAAAIINQNVGLRMAMDSDMPAIYRKAHFKSMFTTMLLAILPSTISIWGLGHLYLGKTVYGLLWLGASLIIWFVIPNGPYSALSALVLSITHIVHAHYCAKKMGV</sequence>